<dbReference type="InterPro" id="IPR007330">
    <property type="entry name" value="MIT_dom"/>
</dbReference>
<protein>
    <recommendedName>
        <fullName evidence="5">MITD1 C-terminal phospholipase D-like domain-containing protein</fullName>
    </recommendedName>
</protein>
<evidence type="ECO:0008006" key="5">
    <source>
        <dbReference type="Google" id="ProtNLM"/>
    </source>
</evidence>
<dbReference type="Gene3D" id="1.20.58.80">
    <property type="entry name" value="Phosphotransferase system, lactose/cellobiose-type IIA subunit"/>
    <property type="match status" value="1"/>
</dbReference>
<feature type="domain" description="MIT" evidence="1">
    <location>
        <begin position="15"/>
        <end position="78"/>
    </location>
</feature>
<dbReference type="PANTHER" id="PTHR21222:SF1">
    <property type="entry name" value="MIT DOMAIN-CONTAINING PROTEIN 1"/>
    <property type="match status" value="1"/>
</dbReference>
<dbReference type="Pfam" id="PF04212">
    <property type="entry name" value="MIT"/>
    <property type="match status" value="1"/>
</dbReference>
<gene>
    <name evidence="3" type="ORF">PENTCL1PPCAC_11643</name>
</gene>
<name>A0AAV5T5L2_9BILA</name>
<dbReference type="Gene3D" id="3.30.870.30">
    <property type="entry name" value="MITD, C-terminal phospholipase D-like domain"/>
    <property type="match status" value="1"/>
</dbReference>
<evidence type="ECO:0000259" key="1">
    <source>
        <dbReference type="Pfam" id="PF04212"/>
    </source>
</evidence>
<dbReference type="InterPro" id="IPR038113">
    <property type="entry name" value="MITD1_C_sf"/>
</dbReference>
<accession>A0AAV5T5L2</accession>
<reference evidence="3" key="1">
    <citation type="submission" date="2023-10" db="EMBL/GenBank/DDBJ databases">
        <title>Genome assembly of Pristionchus species.</title>
        <authorList>
            <person name="Yoshida K."/>
            <person name="Sommer R.J."/>
        </authorList>
    </citation>
    <scope>NUCLEOTIDE SEQUENCE</scope>
    <source>
        <strain evidence="3">RS0144</strain>
    </source>
</reference>
<keyword evidence="4" id="KW-1185">Reference proteome</keyword>
<evidence type="ECO:0000313" key="3">
    <source>
        <dbReference type="EMBL" id="GMS89468.1"/>
    </source>
</evidence>
<sequence length="238" mass="27790">LQVLTMADPWRPFVDQARPFLSLAALHDRKAEPQSAIENYMAGIEKLMQALKLMDSLDQKQRLNGEIMKYMGRAEFLKGNTSFEVESMRTHRIPEDSIGHSYERIFKDVLNGDLEAVHVFDAYISVHHQVLNFVRFCELLVQKAPKLRTITLTTSEDSRQNAESFKELTASLEKRKIKLFLNYKKNLHDREIRFDNKWIVKMGRGLDLYKPISKFSIGAFDMNLRPCRECNCDIYKIK</sequence>
<evidence type="ECO:0000259" key="2">
    <source>
        <dbReference type="Pfam" id="PF16565"/>
    </source>
</evidence>
<organism evidence="3 4">
    <name type="scientific">Pristionchus entomophagus</name>
    <dbReference type="NCBI Taxonomy" id="358040"/>
    <lineage>
        <taxon>Eukaryota</taxon>
        <taxon>Metazoa</taxon>
        <taxon>Ecdysozoa</taxon>
        <taxon>Nematoda</taxon>
        <taxon>Chromadorea</taxon>
        <taxon>Rhabditida</taxon>
        <taxon>Rhabditina</taxon>
        <taxon>Diplogasteromorpha</taxon>
        <taxon>Diplogasteroidea</taxon>
        <taxon>Neodiplogasteridae</taxon>
        <taxon>Pristionchus</taxon>
    </lineage>
</organism>
<dbReference type="InterPro" id="IPR036181">
    <property type="entry name" value="MIT_dom_sf"/>
</dbReference>
<dbReference type="EMBL" id="BTSX01000003">
    <property type="protein sequence ID" value="GMS89468.1"/>
    <property type="molecule type" value="Genomic_DNA"/>
</dbReference>
<dbReference type="InterPro" id="IPR032341">
    <property type="entry name" value="MITD1_C"/>
</dbReference>
<dbReference type="InterPro" id="IPR052817">
    <property type="entry name" value="MIT_domain_contain_protein1"/>
</dbReference>
<dbReference type="SUPFAM" id="SSF116846">
    <property type="entry name" value="MIT domain"/>
    <property type="match status" value="1"/>
</dbReference>
<dbReference type="AlphaFoldDB" id="A0AAV5T5L2"/>
<feature type="non-terminal residue" evidence="3">
    <location>
        <position position="1"/>
    </location>
</feature>
<dbReference type="PANTHER" id="PTHR21222">
    <property type="entry name" value="MIT DOMAIN-CONTAINING PROTEIN 1"/>
    <property type="match status" value="1"/>
</dbReference>
<dbReference type="Pfam" id="PF16565">
    <property type="entry name" value="MIT_C"/>
    <property type="match status" value="1"/>
</dbReference>
<dbReference type="Proteomes" id="UP001432027">
    <property type="component" value="Unassembled WGS sequence"/>
</dbReference>
<proteinExistence type="predicted"/>
<comment type="caution">
    <text evidence="3">The sequence shown here is derived from an EMBL/GenBank/DDBJ whole genome shotgun (WGS) entry which is preliminary data.</text>
</comment>
<feature type="domain" description="MITD1 C-terminal phospholipase D-like" evidence="2">
    <location>
        <begin position="99"/>
        <end position="236"/>
    </location>
</feature>
<evidence type="ECO:0000313" key="4">
    <source>
        <dbReference type="Proteomes" id="UP001432027"/>
    </source>
</evidence>